<evidence type="ECO:0000256" key="7">
    <source>
        <dbReference type="ARBA" id="ARBA00022685"/>
    </source>
</evidence>
<gene>
    <name evidence="24" type="primary">PROS1</name>
</gene>
<dbReference type="Gene3D" id="2.10.25.10">
    <property type="entry name" value="Laminin"/>
    <property type="match status" value="4"/>
</dbReference>
<dbReference type="GeneID" id="117358808"/>
<dbReference type="PROSITE" id="PS50998">
    <property type="entry name" value="GLA_2"/>
    <property type="match status" value="1"/>
</dbReference>
<evidence type="ECO:0000259" key="21">
    <source>
        <dbReference type="PROSITE" id="PS50026"/>
    </source>
</evidence>
<dbReference type="SUPFAM" id="SSF57196">
    <property type="entry name" value="EGF/Laminin"/>
    <property type="match status" value="1"/>
</dbReference>
<keyword evidence="11" id="KW-0094">Blood coagulation</keyword>
<evidence type="ECO:0000256" key="1">
    <source>
        <dbReference type="ARBA" id="ARBA00002240"/>
    </source>
</evidence>
<dbReference type="Pfam" id="PF12662">
    <property type="entry name" value="cEGF"/>
    <property type="match status" value="2"/>
</dbReference>
<dbReference type="SUPFAM" id="SSF49899">
    <property type="entry name" value="Concanavalin A-like lectins/glucanases"/>
    <property type="match status" value="2"/>
</dbReference>
<evidence type="ECO:0000256" key="10">
    <source>
        <dbReference type="ARBA" id="ARBA00022837"/>
    </source>
</evidence>
<dbReference type="RefSeq" id="XP_033796396.1">
    <property type="nucleotide sequence ID" value="XM_033940505.1"/>
</dbReference>
<feature type="domain" description="Laminin G" evidence="20">
    <location>
        <begin position="301"/>
        <end position="473"/>
    </location>
</feature>
<dbReference type="InterPro" id="IPR013320">
    <property type="entry name" value="ConA-like_dom_sf"/>
</dbReference>
<dbReference type="SMART" id="SM00181">
    <property type="entry name" value="EGF"/>
    <property type="match status" value="4"/>
</dbReference>
<evidence type="ECO:0000256" key="15">
    <source>
        <dbReference type="ARBA" id="ARBA00023278"/>
    </source>
</evidence>
<dbReference type="FunFam" id="2.10.25.10:FF:000240">
    <property type="entry name" value="Vitamin K-dependent protein S"/>
    <property type="match status" value="1"/>
</dbReference>
<keyword evidence="9" id="KW-0677">Repeat</keyword>
<keyword evidence="14" id="KW-0325">Glycoprotein</keyword>
<keyword evidence="5" id="KW-0964">Secreted</keyword>
<dbReference type="PROSITE" id="PS50026">
    <property type="entry name" value="EGF_3"/>
    <property type="match status" value="1"/>
</dbReference>
<dbReference type="SMART" id="SM00282">
    <property type="entry name" value="LamG"/>
    <property type="match status" value="2"/>
</dbReference>
<feature type="chain" id="PRO_5028334329" description="Vitamin K-dependent protein S" evidence="19">
    <location>
        <begin position="22"/>
        <end position="669"/>
    </location>
</feature>
<evidence type="ECO:0000256" key="9">
    <source>
        <dbReference type="ARBA" id="ARBA00022737"/>
    </source>
</evidence>
<dbReference type="InterPro" id="IPR001791">
    <property type="entry name" value="Laminin_G"/>
</dbReference>
<dbReference type="CDD" id="cd00110">
    <property type="entry name" value="LamG"/>
    <property type="match status" value="1"/>
</dbReference>
<dbReference type="InterPro" id="IPR009030">
    <property type="entry name" value="Growth_fac_rcpt_cys_sf"/>
</dbReference>
<feature type="domain" description="Laminin G" evidence="20">
    <location>
        <begin position="480"/>
        <end position="665"/>
    </location>
</feature>
<dbReference type="InterPro" id="IPR018097">
    <property type="entry name" value="EGF_Ca-bd_CS"/>
</dbReference>
<keyword evidence="6 17" id="KW-0245">EGF-like domain</keyword>
<dbReference type="PRINTS" id="PR00001">
    <property type="entry name" value="GLABLOOD"/>
</dbReference>
<dbReference type="SMART" id="SM00179">
    <property type="entry name" value="EGF_CA"/>
    <property type="match status" value="4"/>
</dbReference>
<dbReference type="InterPro" id="IPR000742">
    <property type="entry name" value="EGF"/>
</dbReference>
<dbReference type="SUPFAM" id="SSF57184">
    <property type="entry name" value="Growth factor receptor domain"/>
    <property type="match status" value="1"/>
</dbReference>
<evidence type="ECO:0000313" key="23">
    <source>
        <dbReference type="Proteomes" id="UP000515159"/>
    </source>
</evidence>
<comment type="caution">
    <text evidence="17">Lacks conserved residue(s) required for the propagation of feature annotation.</text>
</comment>
<keyword evidence="4" id="KW-0301">Gamma-carboxyglutamic acid</keyword>
<dbReference type="InterPro" id="IPR001881">
    <property type="entry name" value="EGF-like_Ca-bd_dom"/>
</dbReference>
<keyword evidence="13 17" id="KW-1015">Disulfide bond</keyword>
<dbReference type="GO" id="GO:0007596">
    <property type="term" value="P:blood coagulation"/>
    <property type="evidence" value="ECO:0007669"/>
    <property type="project" value="UniProtKB-KW"/>
</dbReference>
<dbReference type="PROSITE" id="PS00022">
    <property type="entry name" value="EGF_1"/>
    <property type="match status" value="1"/>
</dbReference>
<evidence type="ECO:0000259" key="22">
    <source>
        <dbReference type="PROSITE" id="PS50998"/>
    </source>
</evidence>
<dbReference type="FunFam" id="2.10.25.10:FF:000631">
    <property type="entry name" value="Vitamin K-dependent protein S"/>
    <property type="match status" value="1"/>
</dbReference>
<dbReference type="Gene3D" id="2.60.120.200">
    <property type="match status" value="2"/>
</dbReference>
<evidence type="ECO:0000256" key="6">
    <source>
        <dbReference type="ARBA" id="ARBA00022536"/>
    </source>
</evidence>
<keyword evidence="7" id="KW-0165">Cleavage on pair of basic residues</keyword>
<dbReference type="PROSITE" id="PS01187">
    <property type="entry name" value="EGF_CA"/>
    <property type="match status" value="2"/>
</dbReference>
<feature type="disulfide bond" evidence="18">
    <location>
        <begin position="638"/>
        <end position="665"/>
    </location>
</feature>
<evidence type="ECO:0000256" key="17">
    <source>
        <dbReference type="PROSITE-ProRule" id="PRU00076"/>
    </source>
</evidence>
<accession>A0A6P8RAV0</accession>
<dbReference type="InParanoid" id="A0A6P8RAV0"/>
<dbReference type="PROSITE" id="PS01186">
    <property type="entry name" value="EGF_2"/>
    <property type="match status" value="3"/>
</dbReference>
<dbReference type="CTD" id="5627"/>
<dbReference type="InterPro" id="IPR051145">
    <property type="entry name" value="GAS-SHBG-PROS"/>
</dbReference>
<feature type="domain" description="EGF-like" evidence="21">
    <location>
        <begin position="115"/>
        <end position="153"/>
    </location>
</feature>
<evidence type="ECO:0000256" key="12">
    <source>
        <dbReference type="ARBA" id="ARBA00023145"/>
    </source>
</evidence>
<dbReference type="PROSITE" id="PS00011">
    <property type="entry name" value="GLA_1"/>
    <property type="match status" value="1"/>
</dbReference>
<dbReference type="KEGG" id="gsh:117358808"/>
<dbReference type="Pfam" id="PF00594">
    <property type="entry name" value="Gla"/>
    <property type="match status" value="1"/>
</dbReference>
<dbReference type="FunFam" id="2.60.120.200:FF:000077">
    <property type="entry name" value="vitamin K-dependent protein S"/>
    <property type="match status" value="1"/>
</dbReference>
<dbReference type="Proteomes" id="UP000515159">
    <property type="component" value="Chromosome 4"/>
</dbReference>
<dbReference type="InterPro" id="IPR000152">
    <property type="entry name" value="EGF-type_Asp/Asn_hydroxyl_site"/>
</dbReference>
<feature type="disulfide bond" evidence="17">
    <location>
        <begin position="124"/>
        <end position="141"/>
    </location>
</feature>
<dbReference type="Gene3D" id="4.10.740.10">
    <property type="entry name" value="Coagulation Factor IX"/>
    <property type="match status" value="1"/>
</dbReference>
<dbReference type="PANTHER" id="PTHR24040">
    <property type="entry name" value="LAMININ G-LIKE DOMAIN-CONTAINING PROTEIN"/>
    <property type="match status" value="1"/>
</dbReference>
<evidence type="ECO:0000313" key="24">
    <source>
        <dbReference type="RefSeq" id="XP_033796396.1"/>
    </source>
</evidence>
<evidence type="ECO:0000256" key="19">
    <source>
        <dbReference type="SAM" id="SignalP"/>
    </source>
</evidence>
<evidence type="ECO:0000256" key="11">
    <source>
        <dbReference type="ARBA" id="ARBA00023084"/>
    </source>
</evidence>
<feature type="domain" description="Gla" evidence="22">
    <location>
        <begin position="39"/>
        <end position="85"/>
    </location>
</feature>
<evidence type="ECO:0000256" key="5">
    <source>
        <dbReference type="ARBA" id="ARBA00022525"/>
    </source>
</evidence>
<keyword evidence="23" id="KW-1185">Reference proteome</keyword>
<dbReference type="FunFam" id="2.10.25.10:FF:000426">
    <property type="entry name" value="Vitamin K-dependent protein S"/>
    <property type="match status" value="1"/>
</dbReference>
<dbReference type="PANTHER" id="PTHR24040:SF0">
    <property type="entry name" value="VITAMIN K-DEPENDENT PROTEIN S"/>
    <property type="match status" value="1"/>
</dbReference>
<evidence type="ECO:0000256" key="14">
    <source>
        <dbReference type="ARBA" id="ARBA00023180"/>
    </source>
</evidence>
<dbReference type="Pfam" id="PF02210">
    <property type="entry name" value="Laminin_G_2"/>
    <property type="match status" value="1"/>
</dbReference>
<proteinExistence type="predicted"/>
<dbReference type="AlphaFoldDB" id="A0A6P8RAV0"/>
<keyword evidence="12" id="KW-0865">Zymogen</keyword>
<dbReference type="InterPro" id="IPR017857">
    <property type="entry name" value="Coagulation_fac-like_Gla_dom"/>
</dbReference>
<feature type="signal peptide" evidence="19">
    <location>
        <begin position="1"/>
        <end position="21"/>
    </location>
</feature>
<comment type="function">
    <text evidence="1">Anticoagulant plasma protein; it is a cofactor to activated protein C in the degradation of coagulation factors Va and VIIIa. It helps to prevent coagulation and stimulating fibrinolysis.</text>
</comment>
<dbReference type="InterPro" id="IPR026823">
    <property type="entry name" value="cEGF"/>
</dbReference>
<dbReference type="OrthoDB" id="4062651at2759"/>
<keyword evidence="15" id="KW-0379">Hydroxylation</keyword>
<evidence type="ECO:0000256" key="3">
    <source>
        <dbReference type="ARBA" id="ARBA00017875"/>
    </source>
</evidence>
<dbReference type="InterPro" id="IPR000294">
    <property type="entry name" value="GLA_domain"/>
</dbReference>
<name>A0A6P8RAV0_GEOSA</name>
<evidence type="ECO:0000256" key="2">
    <source>
        <dbReference type="ARBA" id="ARBA00004613"/>
    </source>
</evidence>
<evidence type="ECO:0000256" key="4">
    <source>
        <dbReference type="ARBA" id="ARBA00022479"/>
    </source>
</evidence>
<organism evidence="23 24">
    <name type="scientific">Geotrypetes seraphini</name>
    <name type="common">Gaboon caecilian</name>
    <name type="synonym">Caecilia seraphini</name>
    <dbReference type="NCBI Taxonomy" id="260995"/>
    <lineage>
        <taxon>Eukaryota</taxon>
        <taxon>Metazoa</taxon>
        <taxon>Chordata</taxon>
        <taxon>Craniata</taxon>
        <taxon>Vertebrata</taxon>
        <taxon>Euteleostomi</taxon>
        <taxon>Amphibia</taxon>
        <taxon>Gymnophiona</taxon>
        <taxon>Geotrypetes</taxon>
    </lineage>
</organism>
<dbReference type="GO" id="GO:0042730">
    <property type="term" value="P:fibrinolysis"/>
    <property type="evidence" value="ECO:0007669"/>
    <property type="project" value="UniProtKB-KW"/>
</dbReference>
<evidence type="ECO:0000256" key="16">
    <source>
        <dbReference type="ARBA" id="ARBA00023281"/>
    </source>
</evidence>
<dbReference type="CDD" id="cd00054">
    <property type="entry name" value="EGF_CA"/>
    <property type="match status" value="4"/>
</dbReference>
<dbReference type="SMART" id="SM00069">
    <property type="entry name" value="GLA"/>
    <property type="match status" value="1"/>
</dbReference>
<dbReference type="FunCoup" id="A0A6P8RAV0">
    <property type="interactions" value="318"/>
</dbReference>
<sequence length="669" mass="74617">MKVYWAACLSCLLIGITITEAQKFLPRQYASQFLLRKRRANTLFEETKPGNLERECIEELCNKEEAREIFENNSETEYFYPKYLACLGSHRAGISKPASLTFDGPVDLRSCVTVITDQCKPMPCHRDGYQECKDGKASYICVCKPGWDGEKCEEDVNECEDPENPYGGCSQKCVNLAGSYHCLCEDGYYLSSNKQSCKDINECNLQQDICGSAQCKNIPGAHICECQKGYRYNLTSKSCEDIDECEENACGQICVNAPGSYSCYCDGKKGFRLAKDLKSCELVPVCVPLNFEKSFELLYLAEQSTGIPVVYLRFRLPEVTRFSAEFDFRTYDTEGVILYAESSDGFSWFLLALRDGKIEIQFKNELGTKVTSGGKVISNGQWHIVSVEELENSVNVKIAKEAVMNINSPGNLFKPMNGFLETKVYIAGLPRKVNSLIKSINPRLDGCIRGWNLMRQGDSGVKEVIQGKESKHCLVTVDRGSYYPGSGAAMFQLNYNNTGSDEGWLVNVTLNIRPSTGTGVLFALVNDNTVPLALSMEHSLSDDVEKLLVTVENVAIARLHSKRLCTNKNLLLQLKVNRKLVELVANSHIDITYSNKAELEQQLFILDKAMKEQVETYLGGLPDVPVTATPVSAYYNGCMDVTVNNIPLDLDDADLKQNEIHSHSCPLVL</sequence>
<keyword evidence="19" id="KW-0732">Signal</keyword>
<dbReference type="FunFam" id="4.10.740.10:FF:000001">
    <property type="entry name" value="vitamin K-dependent protein S"/>
    <property type="match status" value="1"/>
</dbReference>
<keyword evidence="16" id="KW-0280">Fibrinolysis</keyword>
<dbReference type="PROSITE" id="PS00010">
    <property type="entry name" value="ASX_HYDROXYL"/>
    <property type="match status" value="2"/>
</dbReference>
<dbReference type="GO" id="GO:0005509">
    <property type="term" value="F:calcium ion binding"/>
    <property type="evidence" value="ECO:0007669"/>
    <property type="project" value="InterPro"/>
</dbReference>
<dbReference type="PROSITE" id="PS50025">
    <property type="entry name" value="LAM_G_DOMAIN"/>
    <property type="match status" value="2"/>
</dbReference>
<keyword evidence="10" id="KW-0106">Calcium</keyword>
<evidence type="ECO:0000256" key="18">
    <source>
        <dbReference type="PROSITE-ProRule" id="PRU00122"/>
    </source>
</evidence>
<dbReference type="Pfam" id="PF00054">
    <property type="entry name" value="Laminin_G_1"/>
    <property type="match status" value="1"/>
</dbReference>
<feature type="disulfide bond" evidence="17">
    <location>
        <begin position="143"/>
        <end position="152"/>
    </location>
</feature>
<comment type="subcellular location">
    <subcellularLocation>
        <location evidence="2">Secreted</location>
    </subcellularLocation>
</comment>
<dbReference type="SUPFAM" id="SSF57630">
    <property type="entry name" value="GLA-domain"/>
    <property type="match status" value="1"/>
</dbReference>
<evidence type="ECO:0000256" key="13">
    <source>
        <dbReference type="ARBA" id="ARBA00023157"/>
    </source>
</evidence>
<protein>
    <recommendedName>
        <fullName evidence="3">Vitamin K-dependent protein S</fullName>
    </recommendedName>
</protein>
<dbReference type="InterPro" id="IPR035972">
    <property type="entry name" value="GLA-like_dom_SF"/>
</dbReference>
<evidence type="ECO:0000259" key="20">
    <source>
        <dbReference type="PROSITE" id="PS50025"/>
    </source>
</evidence>
<evidence type="ECO:0000256" key="8">
    <source>
        <dbReference type="ARBA" id="ARBA00022696"/>
    </source>
</evidence>
<keyword evidence="8" id="KW-0356">Hemostasis</keyword>
<dbReference type="GO" id="GO:0005615">
    <property type="term" value="C:extracellular space"/>
    <property type="evidence" value="ECO:0007669"/>
    <property type="project" value="TreeGrafter"/>
</dbReference>
<reference evidence="24" key="1">
    <citation type="submission" date="2025-08" db="UniProtKB">
        <authorList>
            <consortium name="RefSeq"/>
        </authorList>
    </citation>
    <scope>IDENTIFICATION</scope>
</reference>